<dbReference type="CDD" id="cd13659">
    <property type="entry name" value="PBP2_PotF"/>
    <property type="match status" value="1"/>
</dbReference>
<evidence type="ECO:0000256" key="6">
    <source>
        <dbReference type="SAM" id="SignalP"/>
    </source>
</evidence>
<evidence type="ECO:0000256" key="1">
    <source>
        <dbReference type="ARBA" id="ARBA00004418"/>
    </source>
</evidence>
<dbReference type="EMBL" id="QEOB01000046">
    <property type="protein sequence ID" value="PVX61051.1"/>
    <property type="molecule type" value="Genomic_DNA"/>
</dbReference>
<dbReference type="RefSeq" id="WP_116615133.1">
    <property type="nucleotide sequence ID" value="NZ_QEOB01000046.1"/>
</dbReference>
<dbReference type="Pfam" id="PF13416">
    <property type="entry name" value="SBP_bac_8"/>
    <property type="match status" value="1"/>
</dbReference>
<keyword evidence="3 6" id="KW-0732">Signal</keyword>
<comment type="subcellular location">
    <subcellularLocation>
        <location evidence="1 5">Periplasm</location>
    </subcellularLocation>
</comment>
<dbReference type="SUPFAM" id="SSF53850">
    <property type="entry name" value="Periplasmic binding protein-like II"/>
    <property type="match status" value="1"/>
</dbReference>
<dbReference type="Gene3D" id="3.40.190.10">
    <property type="entry name" value="Periplasmic binding protein-like II"/>
    <property type="match status" value="2"/>
</dbReference>
<comment type="function">
    <text evidence="5">Required for the activity of the bacterial periplasmic transport system of putrescine.</text>
</comment>
<gene>
    <name evidence="7" type="ORF">C7402_14629</name>
</gene>
<feature type="signal peptide" evidence="6">
    <location>
        <begin position="1"/>
        <end position="31"/>
    </location>
</feature>
<accession>A0ABX5K696</accession>
<dbReference type="Proteomes" id="UP000245712">
    <property type="component" value="Unassembled WGS sequence"/>
</dbReference>
<evidence type="ECO:0000256" key="2">
    <source>
        <dbReference type="ARBA" id="ARBA00022448"/>
    </source>
</evidence>
<dbReference type="PRINTS" id="PR00909">
    <property type="entry name" value="SPERMDNBNDNG"/>
</dbReference>
<evidence type="ECO:0000256" key="5">
    <source>
        <dbReference type="PIRNR" id="PIRNR019574"/>
    </source>
</evidence>
<dbReference type="PIRSF" id="PIRSF019574">
    <property type="entry name" value="Periplasmic_polyamine_BP"/>
    <property type="match status" value="1"/>
</dbReference>
<keyword evidence="4 5" id="KW-0574">Periplasm</keyword>
<proteinExistence type="inferred from homology"/>
<keyword evidence="2 5" id="KW-0813">Transport</keyword>
<feature type="chain" id="PRO_5047230653" description="Putrescine-binding periplasmic protein" evidence="6">
    <location>
        <begin position="32"/>
        <end position="374"/>
    </location>
</feature>
<dbReference type="PANTHER" id="PTHR30222:SF12">
    <property type="entry name" value="NORSPERMIDINE SENSOR"/>
    <property type="match status" value="1"/>
</dbReference>
<dbReference type="InterPro" id="IPR006059">
    <property type="entry name" value="SBP"/>
</dbReference>
<reference evidence="7 8" key="1">
    <citation type="submission" date="2018-05" db="EMBL/GenBank/DDBJ databases">
        <title>Genomic Encyclopedia of Type Strains, Phase IV (KMG-V): Genome sequencing to study the core and pangenomes of soil and plant-associated prokaryotes.</title>
        <authorList>
            <person name="Whitman W."/>
        </authorList>
    </citation>
    <scope>NUCLEOTIDE SEQUENCE [LARGE SCALE GENOMIC DNA]</scope>
    <source>
        <strain evidence="7 8">SCZa-39</strain>
    </source>
</reference>
<organism evidence="7 8">
    <name type="scientific">Paraburkholderia unamae</name>
    <dbReference type="NCBI Taxonomy" id="219649"/>
    <lineage>
        <taxon>Bacteria</taxon>
        <taxon>Pseudomonadati</taxon>
        <taxon>Pseudomonadota</taxon>
        <taxon>Betaproteobacteria</taxon>
        <taxon>Burkholderiales</taxon>
        <taxon>Burkholderiaceae</taxon>
        <taxon>Paraburkholderia</taxon>
    </lineage>
</organism>
<comment type="caution">
    <text evidence="7">The sequence shown here is derived from an EMBL/GenBank/DDBJ whole genome shotgun (WGS) entry which is preliminary data.</text>
</comment>
<keyword evidence="8" id="KW-1185">Reference proteome</keyword>
<dbReference type="PANTHER" id="PTHR30222">
    <property type="entry name" value="SPERMIDINE/PUTRESCINE-BINDING PERIPLASMIC PROTEIN"/>
    <property type="match status" value="1"/>
</dbReference>
<evidence type="ECO:0000256" key="4">
    <source>
        <dbReference type="ARBA" id="ARBA00022764"/>
    </source>
</evidence>
<evidence type="ECO:0000313" key="7">
    <source>
        <dbReference type="EMBL" id="PVX61051.1"/>
    </source>
</evidence>
<comment type="similarity">
    <text evidence="5">Belongs to the bacterial solute-binding protein PotD/PotF family.</text>
</comment>
<dbReference type="InterPro" id="IPR001188">
    <property type="entry name" value="Sperm_putr-bd"/>
</dbReference>
<name>A0ABX5K696_9BURK</name>
<sequence length="374" mass="40975">MKNSEQHARIRQTVLAFALVASYSLAHPAHAAEKELNVYSWSSYLAKDTIANFQKQSGIHVRYDTYDDNNTLQTKLLSGNTGYDVVVPTSAFMIRQMRAGIFQTLDKTQIPNLKNVDPILMKKLAEGGDTGNQYAVPYTYGTDGIGYNVQAVKKALGENTVVDSWAYLFDPANAAKLKSCGISLLDQPGDAFAAALQYLRKSPATTNPGDIQAAFEVLKKIRPYVTQFNSSSYLSDLANGDVCIALGYSGDVGTASRRALEAKRPYEIRYATLKEGGLLWVDTMTVPKDAPHAQAAMQWINYILDPKVSASISNTTSYPTPVKSARALLKPGFEQDTAIYPTDTALDNTTLVQPLPQEITKLEGRLWAKLKSGQ</sequence>
<protein>
    <recommendedName>
        <fullName evidence="5">Putrescine-binding periplasmic protein</fullName>
    </recommendedName>
</protein>
<evidence type="ECO:0000256" key="3">
    <source>
        <dbReference type="ARBA" id="ARBA00022729"/>
    </source>
</evidence>
<evidence type="ECO:0000313" key="8">
    <source>
        <dbReference type="Proteomes" id="UP000245712"/>
    </source>
</evidence>